<dbReference type="PANTHER" id="PTHR36154:SF1">
    <property type="entry name" value="DNA-BINDING TRANSCRIPTIONAL ACTIVATOR ALPA"/>
    <property type="match status" value="1"/>
</dbReference>
<comment type="caution">
    <text evidence="1">The sequence shown here is derived from an EMBL/GenBank/DDBJ whole genome shotgun (WGS) entry which is preliminary data.</text>
</comment>
<proteinExistence type="predicted"/>
<protein>
    <submittedName>
        <fullName evidence="1">Transcriptional regulator</fullName>
    </submittedName>
</protein>
<evidence type="ECO:0000313" key="1">
    <source>
        <dbReference type="EMBL" id="OBU02217.1"/>
    </source>
</evidence>
<accession>A0A1B8GZG7</accession>
<dbReference type="EMBL" id="LZEY01000061">
    <property type="protein sequence ID" value="OBU02217.1"/>
    <property type="molecule type" value="Genomic_DNA"/>
</dbReference>
<gene>
    <name evidence="1" type="ORF">AYY18_12600</name>
</gene>
<dbReference type="RefSeq" id="WP_067406800.1">
    <property type="nucleotide sequence ID" value="NZ_LZEY01000061.1"/>
</dbReference>
<dbReference type="Gene3D" id="1.10.238.160">
    <property type="match status" value="1"/>
</dbReference>
<name>A0A1B8GZG7_9GAMM</name>
<dbReference type="OrthoDB" id="7064958at2"/>
<dbReference type="InterPro" id="IPR052931">
    <property type="entry name" value="Prophage_regulatory_activator"/>
</dbReference>
<reference evidence="2" key="1">
    <citation type="submission" date="2016-06" db="EMBL/GenBank/DDBJ databases">
        <authorList>
            <person name="Butler K."/>
        </authorList>
    </citation>
    <scope>NUCLEOTIDE SEQUENCE [LARGE SCALE GENOMIC DNA]</scope>
    <source>
        <strain evidence="2">GCSL-Mp20</strain>
    </source>
</reference>
<organism evidence="1 2">
    <name type="scientific">Morganella psychrotolerans</name>
    <dbReference type="NCBI Taxonomy" id="368603"/>
    <lineage>
        <taxon>Bacteria</taxon>
        <taxon>Pseudomonadati</taxon>
        <taxon>Pseudomonadota</taxon>
        <taxon>Gammaproteobacteria</taxon>
        <taxon>Enterobacterales</taxon>
        <taxon>Morganellaceae</taxon>
        <taxon>Morganella</taxon>
    </lineage>
</organism>
<evidence type="ECO:0000313" key="2">
    <source>
        <dbReference type="Proteomes" id="UP000092377"/>
    </source>
</evidence>
<sequence>MTEYNLLRVREVMKKIGFKRSWVYVQMSLGKFPRPVKIGSRSIAWVESEINEWIATHIKKREEQRK</sequence>
<keyword evidence="2" id="KW-1185">Reference proteome</keyword>
<dbReference type="PANTHER" id="PTHR36154">
    <property type="entry name" value="DNA-BINDING TRANSCRIPTIONAL ACTIVATOR ALPA"/>
    <property type="match status" value="1"/>
</dbReference>
<dbReference type="Proteomes" id="UP000092377">
    <property type="component" value="Unassembled WGS sequence"/>
</dbReference>
<dbReference type="AlphaFoldDB" id="A0A1B8GZG7"/>
<dbReference type="InterPro" id="IPR010260">
    <property type="entry name" value="AlpA"/>
</dbReference>
<dbReference type="Pfam" id="PF05930">
    <property type="entry name" value="Phage_AlpA"/>
    <property type="match status" value="1"/>
</dbReference>